<keyword evidence="11 12" id="KW-0472">Membrane</keyword>
<evidence type="ECO:0000313" key="20">
    <source>
        <dbReference type="Proteomes" id="UP000474077"/>
    </source>
</evidence>
<dbReference type="CDD" id="cd00082">
    <property type="entry name" value="HisKA"/>
    <property type="match status" value="1"/>
</dbReference>
<dbReference type="SUPFAM" id="SSF47384">
    <property type="entry name" value="Homodimeric domain of signal transducing histidine kinase"/>
    <property type="match status" value="1"/>
</dbReference>
<name>A0A174BHM8_9BACE</name>
<dbReference type="CDD" id="cd00075">
    <property type="entry name" value="HATPase"/>
    <property type="match status" value="1"/>
</dbReference>
<feature type="transmembrane region" description="Helical" evidence="12">
    <location>
        <begin position="17"/>
        <end position="35"/>
    </location>
</feature>
<comment type="caution">
    <text evidence="15">The sequence shown here is derived from an EMBL/GenBank/DDBJ whole genome shotgun (WGS) entry which is preliminary data.</text>
</comment>
<evidence type="ECO:0000256" key="10">
    <source>
        <dbReference type="ARBA" id="ARBA00023012"/>
    </source>
</evidence>
<feature type="transmembrane region" description="Helical" evidence="12">
    <location>
        <begin position="172"/>
        <end position="190"/>
    </location>
</feature>
<dbReference type="Gene3D" id="3.30.565.10">
    <property type="entry name" value="Histidine kinase-like ATPase, C-terminal domain"/>
    <property type="match status" value="1"/>
</dbReference>
<reference evidence="17 18" key="1">
    <citation type="submission" date="2018-08" db="EMBL/GenBank/DDBJ databases">
        <title>A genome reference for cultivated species of the human gut microbiota.</title>
        <authorList>
            <person name="Zou Y."/>
            <person name="Xue W."/>
            <person name="Luo G."/>
        </authorList>
    </citation>
    <scope>NUCLEOTIDE SEQUENCE [LARGE SCALE GENOMIC DNA]</scope>
    <source>
        <strain evidence="17 18">AF46-11NS</strain>
    </source>
</reference>
<evidence type="ECO:0000313" key="14">
    <source>
        <dbReference type="EMBL" id="HJG11760.1"/>
    </source>
</evidence>
<evidence type="ECO:0000256" key="1">
    <source>
        <dbReference type="ARBA" id="ARBA00000085"/>
    </source>
</evidence>
<dbReference type="PROSITE" id="PS50109">
    <property type="entry name" value="HIS_KIN"/>
    <property type="match status" value="1"/>
</dbReference>
<reference evidence="14" key="4">
    <citation type="submission" date="2021-09" db="EMBL/GenBank/DDBJ databases">
        <authorList>
            <person name="Gilroy R."/>
        </authorList>
    </citation>
    <scope>NUCLEOTIDE SEQUENCE</scope>
    <source>
        <strain evidence="14">CHK154-13316</strain>
    </source>
</reference>
<dbReference type="SMART" id="SM00388">
    <property type="entry name" value="HisKA"/>
    <property type="match status" value="1"/>
</dbReference>
<gene>
    <name evidence="17" type="ORF">DW075_03595</name>
    <name evidence="15" type="ORF">GA560_10215</name>
    <name evidence="16" type="ORF">GAZ43_12870</name>
    <name evidence="14" type="ORF">K8V07_07515</name>
</gene>
<dbReference type="InterPro" id="IPR036097">
    <property type="entry name" value="HisK_dim/P_sf"/>
</dbReference>
<dbReference type="SUPFAM" id="SSF55874">
    <property type="entry name" value="ATPase domain of HSP90 chaperone/DNA topoisomerase II/histidine kinase"/>
    <property type="match status" value="1"/>
</dbReference>
<evidence type="ECO:0000256" key="11">
    <source>
        <dbReference type="ARBA" id="ARBA00023136"/>
    </source>
</evidence>
<evidence type="ECO:0000256" key="6">
    <source>
        <dbReference type="ARBA" id="ARBA00022679"/>
    </source>
</evidence>
<accession>A0A174BHM8</accession>
<dbReference type="Pfam" id="PF00512">
    <property type="entry name" value="HisKA"/>
    <property type="match status" value="1"/>
</dbReference>
<dbReference type="EC" id="2.7.13.3" evidence="3"/>
<dbReference type="InterPro" id="IPR004358">
    <property type="entry name" value="Sig_transdc_His_kin-like_C"/>
</dbReference>
<dbReference type="Gene3D" id="1.10.287.130">
    <property type="match status" value="1"/>
</dbReference>
<dbReference type="EMBL" id="QRNE01000010">
    <property type="protein sequence ID" value="RHK29119.1"/>
    <property type="molecule type" value="Genomic_DNA"/>
</dbReference>
<evidence type="ECO:0000256" key="8">
    <source>
        <dbReference type="ARBA" id="ARBA00022777"/>
    </source>
</evidence>
<evidence type="ECO:0000256" key="5">
    <source>
        <dbReference type="ARBA" id="ARBA00022553"/>
    </source>
</evidence>
<keyword evidence="12" id="KW-0812">Transmembrane</keyword>
<evidence type="ECO:0000256" key="3">
    <source>
        <dbReference type="ARBA" id="ARBA00012438"/>
    </source>
</evidence>
<evidence type="ECO:0000256" key="4">
    <source>
        <dbReference type="ARBA" id="ARBA00022475"/>
    </source>
</evidence>
<dbReference type="GO" id="GO:0005524">
    <property type="term" value="F:ATP binding"/>
    <property type="evidence" value="ECO:0007669"/>
    <property type="project" value="UniProtKB-KW"/>
</dbReference>
<dbReference type="PANTHER" id="PTHR45453:SF1">
    <property type="entry name" value="PHOSPHATE REGULON SENSOR PROTEIN PHOR"/>
    <property type="match status" value="1"/>
</dbReference>
<dbReference type="EMBL" id="WDCP01000027">
    <property type="protein sequence ID" value="KAB6338990.1"/>
    <property type="molecule type" value="Genomic_DNA"/>
</dbReference>
<dbReference type="GO" id="GO:0004721">
    <property type="term" value="F:phosphoprotein phosphatase activity"/>
    <property type="evidence" value="ECO:0007669"/>
    <property type="project" value="TreeGrafter"/>
</dbReference>
<evidence type="ECO:0000256" key="12">
    <source>
        <dbReference type="SAM" id="Phobius"/>
    </source>
</evidence>
<dbReference type="GO" id="GO:0005886">
    <property type="term" value="C:plasma membrane"/>
    <property type="evidence" value="ECO:0007669"/>
    <property type="project" value="UniProtKB-SubCell"/>
</dbReference>
<dbReference type="InterPro" id="IPR036890">
    <property type="entry name" value="HATPase_C_sf"/>
</dbReference>
<sequence>MNLPVTQKHFLSFSRKLFLSVISLFLVFAICFIAYQYQREREYKIELLNTKLQDYNSRLYEQLEEQPLDSEIISGYINKHILEDLRVTLIDAEGNVVYDSYPNHNNQIENHLNRPEVQKAIKHGNGYDVRRTSETTGVPYFYSATRYKDYIVRSALPYNVSLINNLQADPHYLWFTIIVTLLLMIIFYKFTNKLGTSISQLREFAMRADRNEPIEMAMQSAFPHNELGEISQHIIQIYKRLHETKEALYIEREKLITHLQISHEGLGVFTKDKKEILVNNLFTQYSNLISDSNLETTEEVFAISELKEIIHFINKNQQERSRGKGEKRMSVTINKNGRTFIVECIIFQDASFEISINDVTQEEEQVRLKRQLTQNIAHELKTPVSSIQGYLETIVSNENIPREKINVFLERCYAQSNRLSRLLRDISVLTRMDEAASMIDMERVDISVLVGNIINEVSLELDEKHITVINSLKKSIQVKGNYSLLYSIFRNLMDNAIAYAGSNIQININCFREDENFYYFSFADTGIGVSPEHLNRLFERFYRVDKGRSRKLGGTGLGLAIVKNAVIIHGGNISAKNNQGGGLEFVFTLAKEK</sequence>
<dbReference type="Proteomes" id="UP000438288">
    <property type="component" value="Unassembled WGS sequence"/>
</dbReference>
<evidence type="ECO:0000256" key="2">
    <source>
        <dbReference type="ARBA" id="ARBA00004236"/>
    </source>
</evidence>
<dbReference type="InterPro" id="IPR003661">
    <property type="entry name" value="HisK_dim/P_dom"/>
</dbReference>
<dbReference type="GO" id="GO:0016036">
    <property type="term" value="P:cellular response to phosphate starvation"/>
    <property type="evidence" value="ECO:0007669"/>
    <property type="project" value="TreeGrafter"/>
</dbReference>
<dbReference type="PANTHER" id="PTHR45453">
    <property type="entry name" value="PHOSPHATE REGULON SENSOR PROTEIN PHOR"/>
    <property type="match status" value="1"/>
</dbReference>
<dbReference type="Proteomes" id="UP000747074">
    <property type="component" value="Unassembled WGS sequence"/>
</dbReference>
<keyword evidence="6" id="KW-0808">Transferase</keyword>
<dbReference type="SMART" id="SM00387">
    <property type="entry name" value="HATPase_c"/>
    <property type="match status" value="1"/>
</dbReference>
<dbReference type="FunFam" id="3.30.565.10:FF:000106">
    <property type="entry name" value="Two-component system sensor histidine kinase"/>
    <property type="match status" value="1"/>
</dbReference>
<evidence type="ECO:0000313" key="17">
    <source>
        <dbReference type="EMBL" id="RHK29119.1"/>
    </source>
</evidence>
<reference evidence="14" key="3">
    <citation type="journal article" date="2021" name="PeerJ">
        <title>Extensive microbial diversity within the chicken gut microbiome revealed by metagenomics and culture.</title>
        <authorList>
            <person name="Gilroy R."/>
            <person name="Ravi A."/>
            <person name="Getino M."/>
            <person name="Pursley I."/>
            <person name="Horton D.L."/>
            <person name="Alikhan N.F."/>
            <person name="Baker D."/>
            <person name="Gharbi K."/>
            <person name="Hall N."/>
            <person name="Watson M."/>
            <person name="Adriaenssens E.M."/>
            <person name="Foster-Nyarko E."/>
            <person name="Jarju S."/>
            <person name="Secka A."/>
            <person name="Antonio M."/>
            <person name="Oren A."/>
            <person name="Chaudhuri R.R."/>
            <person name="La Ragione R."/>
            <person name="Hildebrand F."/>
            <person name="Pallen M.J."/>
        </authorList>
    </citation>
    <scope>NUCLEOTIDE SEQUENCE</scope>
    <source>
        <strain evidence="14">CHK154-13316</strain>
    </source>
</reference>
<keyword evidence="7" id="KW-0547">Nucleotide-binding</keyword>
<keyword evidence="12" id="KW-1133">Transmembrane helix</keyword>
<keyword evidence="9" id="KW-0067">ATP-binding</keyword>
<dbReference type="InterPro" id="IPR003594">
    <property type="entry name" value="HATPase_dom"/>
</dbReference>
<keyword evidence="4" id="KW-1003">Cell membrane</keyword>
<proteinExistence type="predicted"/>
<dbReference type="Proteomes" id="UP000474077">
    <property type="component" value="Unassembled WGS sequence"/>
</dbReference>
<protein>
    <recommendedName>
        <fullName evidence="3">histidine kinase</fullName>
        <ecNumber evidence="3">2.7.13.3</ecNumber>
    </recommendedName>
</protein>
<dbReference type="GeneID" id="69480779"/>
<evidence type="ECO:0000313" key="19">
    <source>
        <dbReference type="Proteomes" id="UP000438288"/>
    </source>
</evidence>
<dbReference type="Proteomes" id="UP000285503">
    <property type="component" value="Unassembled WGS sequence"/>
</dbReference>
<dbReference type="EMBL" id="DYVL01000097">
    <property type="protein sequence ID" value="HJG11760.1"/>
    <property type="molecule type" value="Genomic_DNA"/>
</dbReference>
<dbReference type="InterPro" id="IPR050351">
    <property type="entry name" value="BphY/WalK/GraS-like"/>
</dbReference>
<evidence type="ECO:0000256" key="9">
    <source>
        <dbReference type="ARBA" id="ARBA00022840"/>
    </source>
</evidence>
<evidence type="ECO:0000259" key="13">
    <source>
        <dbReference type="PROSITE" id="PS50109"/>
    </source>
</evidence>
<dbReference type="GO" id="GO:0000155">
    <property type="term" value="F:phosphorelay sensor kinase activity"/>
    <property type="evidence" value="ECO:0007669"/>
    <property type="project" value="InterPro"/>
</dbReference>
<dbReference type="Pfam" id="PF02518">
    <property type="entry name" value="HATPase_c"/>
    <property type="match status" value="1"/>
</dbReference>
<keyword evidence="8 15" id="KW-0418">Kinase</keyword>
<dbReference type="AlphaFoldDB" id="A0A174BHM8"/>
<keyword evidence="10" id="KW-0902">Two-component regulatory system</keyword>
<feature type="domain" description="Histidine kinase" evidence="13">
    <location>
        <begin position="375"/>
        <end position="593"/>
    </location>
</feature>
<evidence type="ECO:0000313" key="16">
    <source>
        <dbReference type="EMBL" id="KAB6338990.1"/>
    </source>
</evidence>
<keyword evidence="5" id="KW-0597">Phosphoprotein</keyword>
<reference evidence="19 20" key="2">
    <citation type="journal article" date="2019" name="Nat. Med.">
        <title>A library of human gut bacterial isolates paired with longitudinal multiomics data enables mechanistic microbiome research.</title>
        <authorList>
            <person name="Poyet M."/>
            <person name="Groussin M."/>
            <person name="Gibbons S.M."/>
            <person name="Avila-Pacheco J."/>
            <person name="Jiang X."/>
            <person name="Kearney S.M."/>
            <person name="Perrotta A.R."/>
            <person name="Berdy B."/>
            <person name="Zhao S."/>
            <person name="Lieberman T.D."/>
            <person name="Swanson P.K."/>
            <person name="Smith M."/>
            <person name="Roesemann S."/>
            <person name="Alexander J.E."/>
            <person name="Rich S.A."/>
            <person name="Livny J."/>
            <person name="Vlamakis H."/>
            <person name="Clish C."/>
            <person name="Bullock K."/>
            <person name="Deik A."/>
            <person name="Scott J."/>
            <person name="Pierce K.A."/>
            <person name="Xavier R.J."/>
            <person name="Alm E.J."/>
        </authorList>
    </citation>
    <scope>NUCLEOTIDE SEQUENCE [LARGE SCALE GENOMIC DNA]</scope>
    <source>
        <strain evidence="16 19">BIOML-A16</strain>
        <strain evidence="15 20">BIOML-A73</strain>
    </source>
</reference>
<organism evidence="15 20">
    <name type="scientific">Bacteroides xylanisolvens</name>
    <dbReference type="NCBI Taxonomy" id="371601"/>
    <lineage>
        <taxon>Bacteria</taxon>
        <taxon>Pseudomonadati</taxon>
        <taxon>Bacteroidota</taxon>
        <taxon>Bacteroidia</taxon>
        <taxon>Bacteroidales</taxon>
        <taxon>Bacteroidaceae</taxon>
        <taxon>Bacteroides</taxon>
    </lineage>
</organism>
<dbReference type="RefSeq" id="WP_008644720.1">
    <property type="nucleotide sequence ID" value="NZ_CAKOCS010000003.1"/>
</dbReference>
<evidence type="ECO:0000313" key="18">
    <source>
        <dbReference type="Proteomes" id="UP000285503"/>
    </source>
</evidence>
<dbReference type="EMBL" id="WDER01000022">
    <property type="protein sequence ID" value="KAB6083362.1"/>
    <property type="molecule type" value="Genomic_DNA"/>
</dbReference>
<dbReference type="FunFam" id="1.10.287.130:FF:000008">
    <property type="entry name" value="Two-component sensor histidine kinase"/>
    <property type="match status" value="1"/>
</dbReference>
<dbReference type="PRINTS" id="PR00344">
    <property type="entry name" value="BCTRLSENSOR"/>
</dbReference>
<evidence type="ECO:0000313" key="15">
    <source>
        <dbReference type="EMBL" id="KAB6083362.1"/>
    </source>
</evidence>
<comment type="subcellular location">
    <subcellularLocation>
        <location evidence="2">Cell membrane</location>
    </subcellularLocation>
</comment>
<evidence type="ECO:0000256" key="7">
    <source>
        <dbReference type="ARBA" id="ARBA00022741"/>
    </source>
</evidence>
<dbReference type="InterPro" id="IPR005467">
    <property type="entry name" value="His_kinase_dom"/>
</dbReference>
<comment type="catalytic activity">
    <reaction evidence="1">
        <text>ATP + protein L-histidine = ADP + protein N-phospho-L-histidine.</text>
        <dbReference type="EC" id="2.7.13.3"/>
    </reaction>
</comment>